<sequence>MTVVMPLCEPNNSFRGDNFSDQENDKIVRLDLSDQICHSCGCPITDRYLLRVLNDFYHENCLRCVLCDKLLTAFGSCFTKDGRIFCKDDHLNYFTPKCAKCCRRAFKIAFEKGPKPSKKVREQLAKETGLSVRVVQVWFQNQRAKIKKIQRKQDNRQNGQSTDSAMTDGGGAMTSTLSMDSDPKSPLSLKSLEDSDSEDVEVDSGRSSSATIQRQSSSSSLFSSHEMADKDPIDKLYHMQNTYFAYA</sequence>
<organism evidence="1 2">
    <name type="scientific">Panagrolaimus sp. JU765</name>
    <dbReference type="NCBI Taxonomy" id="591449"/>
    <lineage>
        <taxon>Eukaryota</taxon>
        <taxon>Metazoa</taxon>
        <taxon>Ecdysozoa</taxon>
        <taxon>Nematoda</taxon>
        <taxon>Chromadorea</taxon>
        <taxon>Rhabditida</taxon>
        <taxon>Tylenchina</taxon>
        <taxon>Panagrolaimomorpha</taxon>
        <taxon>Panagrolaimoidea</taxon>
        <taxon>Panagrolaimidae</taxon>
        <taxon>Panagrolaimus</taxon>
    </lineage>
</organism>
<proteinExistence type="predicted"/>
<dbReference type="WBParaSite" id="JU765_v2.g4193.t1">
    <property type="protein sequence ID" value="JU765_v2.g4193.t1"/>
    <property type="gene ID" value="JU765_v2.g4193"/>
</dbReference>
<reference evidence="2" key="1">
    <citation type="submission" date="2022-11" db="UniProtKB">
        <authorList>
            <consortium name="WormBaseParasite"/>
        </authorList>
    </citation>
    <scope>IDENTIFICATION</scope>
</reference>
<protein>
    <submittedName>
        <fullName evidence="2">Uncharacterized protein</fullName>
    </submittedName>
</protein>
<accession>A0AC34R7R6</accession>
<evidence type="ECO:0000313" key="2">
    <source>
        <dbReference type="WBParaSite" id="JU765_v2.g4193.t1"/>
    </source>
</evidence>
<dbReference type="Proteomes" id="UP000887576">
    <property type="component" value="Unplaced"/>
</dbReference>
<evidence type="ECO:0000313" key="1">
    <source>
        <dbReference type="Proteomes" id="UP000887576"/>
    </source>
</evidence>
<name>A0AC34R7R6_9BILA</name>